<dbReference type="Proteomes" id="UP001238096">
    <property type="component" value="Chromosome"/>
</dbReference>
<keyword evidence="3" id="KW-1185">Reference proteome</keyword>
<protein>
    <submittedName>
        <fullName evidence="2">Lipase family protein</fullName>
    </submittedName>
</protein>
<dbReference type="Pfam" id="PF01764">
    <property type="entry name" value="Lipase_3"/>
    <property type="match status" value="1"/>
</dbReference>
<dbReference type="RefSeq" id="WP_018367148.1">
    <property type="nucleotide sequence ID" value="NZ_CP104407.1"/>
</dbReference>
<dbReference type="SUPFAM" id="SSF53474">
    <property type="entry name" value="alpha/beta-Hydrolases"/>
    <property type="match status" value="1"/>
</dbReference>
<dbReference type="Gene3D" id="3.40.50.1820">
    <property type="entry name" value="alpha/beta hydrolase"/>
    <property type="match status" value="1"/>
</dbReference>
<organism evidence="2 3">
    <name type="scientific">Streptococcus didelphis</name>
    <dbReference type="NCBI Taxonomy" id="102886"/>
    <lineage>
        <taxon>Bacteria</taxon>
        <taxon>Bacillati</taxon>
        <taxon>Bacillota</taxon>
        <taxon>Bacilli</taxon>
        <taxon>Lactobacillales</taxon>
        <taxon>Streptococcaceae</taxon>
        <taxon>Streptococcus</taxon>
    </lineage>
</organism>
<accession>A0ABY9LG57</accession>
<feature type="domain" description="Fungal lipase-type" evidence="1">
    <location>
        <begin position="47"/>
        <end position="79"/>
    </location>
</feature>
<gene>
    <name evidence="2" type="ORF">N1496_07200</name>
</gene>
<reference evidence="3" key="1">
    <citation type="submission" date="2022-10" db="EMBL/GenBank/DDBJ databases">
        <title>Streptococcus didelphis as causative of fatal infections in opossums (Didelphis albiventris).</title>
        <authorList>
            <person name="Breyer G.M."/>
            <person name="Da Silva M.E.R.J."/>
            <person name="Siqueira F.M."/>
        </authorList>
    </citation>
    <scope>NUCLEOTIDE SEQUENCE [LARGE SCALE GENOMIC DNA]</scope>
    <source>
        <strain evidence="3">LBVP101/21</strain>
    </source>
</reference>
<dbReference type="EMBL" id="CP110509">
    <property type="protein sequence ID" value="WMB27835.1"/>
    <property type="molecule type" value="Genomic_DNA"/>
</dbReference>
<dbReference type="InterPro" id="IPR002921">
    <property type="entry name" value="Fungal_lipase-type"/>
</dbReference>
<evidence type="ECO:0000259" key="1">
    <source>
        <dbReference type="Pfam" id="PF01764"/>
    </source>
</evidence>
<name>A0ABY9LG57_9STRE</name>
<evidence type="ECO:0000313" key="2">
    <source>
        <dbReference type="EMBL" id="WMB27835.1"/>
    </source>
</evidence>
<dbReference type="InterPro" id="IPR029058">
    <property type="entry name" value="AB_hydrolase_fold"/>
</dbReference>
<proteinExistence type="predicted"/>
<sequence length="83" mass="9216">MQVTNSGDRLDRNTDVEMAAGGDTYLLADPTTKTFRKSQGKSALEYAEKISHKYPNSEITTTGHSLGESEALYVALQLVWYFP</sequence>
<evidence type="ECO:0000313" key="3">
    <source>
        <dbReference type="Proteomes" id="UP001238096"/>
    </source>
</evidence>